<evidence type="ECO:0000313" key="5">
    <source>
        <dbReference type="EMBL" id="ADE53091.1"/>
    </source>
</evidence>
<evidence type="ECO:0000256" key="2">
    <source>
        <dbReference type="ARBA" id="ARBA00023004"/>
    </source>
</evidence>
<accession>D5EKY9</accession>
<evidence type="ECO:0000256" key="3">
    <source>
        <dbReference type="ARBA" id="ARBA00023014"/>
    </source>
</evidence>
<dbReference type="eggNOG" id="COG1149">
    <property type="taxonomic scope" value="Bacteria"/>
</dbReference>
<dbReference type="KEGG" id="caa:Caka_0062"/>
<dbReference type="STRING" id="583355.Caka_0062"/>
<keyword evidence="2" id="KW-0408">Iron</keyword>
<dbReference type="GO" id="GO:0051536">
    <property type="term" value="F:iron-sulfur cluster binding"/>
    <property type="evidence" value="ECO:0007669"/>
    <property type="project" value="UniProtKB-KW"/>
</dbReference>
<sequence length="106" mass="11514">MSGSLSRRDFFSRFIPRSSETAVVTEEPVAGPQVAIIQGRHCLAYQNNFCSTCKERCPVPGAITSQHGIPRVVTELCTGCGVCHQLCPAPTNAILLYPKQQPHTCV</sequence>
<keyword evidence="1" id="KW-0479">Metal-binding</keyword>
<evidence type="ECO:0000256" key="1">
    <source>
        <dbReference type="ARBA" id="ARBA00022723"/>
    </source>
</evidence>
<organism evidence="5 6">
    <name type="scientific">Coraliomargarita akajimensis (strain DSM 45221 / IAM 15411 / JCM 23193 / KCTC 12865 / 04OKA010-24)</name>
    <dbReference type="NCBI Taxonomy" id="583355"/>
    <lineage>
        <taxon>Bacteria</taxon>
        <taxon>Pseudomonadati</taxon>
        <taxon>Verrucomicrobiota</taxon>
        <taxon>Opitutia</taxon>
        <taxon>Puniceicoccales</taxon>
        <taxon>Coraliomargaritaceae</taxon>
        <taxon>Coraliomargarita</taxon>
    </lineage>
</organism>
<dbReference type="SUPFAM" id="SSF54862">
    <property type="entry name" value="4Fe-4S ferredoxins"/>
    <property type="match status" value="1"/>
</dbReference>
<dbReference type="RefSeq" id="WP_013041817.1">
    <property type="nucleotide sequence ID" value="NC_014008.1"/>
</dbReference>
<name>D5EKY9_CORAD</name>
<proteinExistence type="predicted"/>
<dbReference type="OrthoDB" id="9808559at2"/>
<evidence type="ECO:0000259" key="4">
    <source>
        <dbReference type="PROSITE" id="PS51379"/>
    </source>
</evidence>
<dbReference type="EMBL" id="CP001998">
    <property type="protein sequence ID" value="ADE53091.1"/>
    <property type="molecule type" value="Genomic_DNA"/>
</dbReference>
<dbReference type="GO" id="GO:0046872">
    <property type="term" value="F:metal ion binding"/>
    <property type="evidence" value="ECO:0007669"/>
    <property type="project" value="UniProtKB-KW"/>
</dbReference>
<dbReference type="HOGENOM" id="CLU_2218620_0_0_0"/>
<dbReference type="PROSITE" id="PS00198">
    <property type="entry name" value="4FE4S_FER_1"/>
    <property type="match status" value="1"/>
</dbReference>
<dbReference type="Gene3D" id="3.30.70.20">
    <property type="match status" value="1"/>
</dbReference>
<keyword evidence="3" id="KW-0411">Iron-sulfur</keyword>
<dbReference type="InterPro" id="IPR017900">
    <property type="entry name" value="4Fe4S_Fe_S_CS"/>
</dbReference>
<dbReference type="Proteomes" id="UP000000925">
    <property type="component" value="Chromosome"/>
</dbReference>
<feature type="domain" description="4Fe-4S ferredoxin-type" evidence="4">
    <location>
        <begin position="68"/>
        <end position="99"/>
    </location>
</feature>
<dbReference type="PROSITE" id="PS51379">
    <property type="entry name" value="4FE4S_FER_2"/>
    <property type="match status" value="1"/>
</dbReference>
<dbReference type="Pfam" id="PF00037">
    <property type="entry name" value="Fer4"/>
    <property type="match status" value="1"/>
</dbReference>
<keyword evidence="6" id="KW-1185">Reference proteome</keyword>
<dbReference type="InterPro" id="IPR017896">
    <property type="entry name" value="4Fe4S_Fe-S-bd"/>
</dbReference>
<dbReference type="AlphaFoldDB" id="D5EKY9"/>
<protein>
    <submittedName>
        <fullName evidence="5">4Fe-4S ferredoxin iron-sulfur binding domain protein</fullName>
    </submittedName>
</protein>
<gene>
    <name evidence="5" type="ordered locus">Caka_0062</name>
</gene>
<reference evidence="5 6" key="1">
    <citation type="journal article" date="2010" name="Stand. Genomic Sci.">
        <title>Complete genome sequence of Coraliomargarita akajimensis type strain (04OKA010-24).</title>
        <authorList>
            <person name="Mavromatis K."/>
            <person name="Abt B."/>
            <person name="Brambilla E."/>
            <person name="Lapidus A."/>
            <person name="Copeland A."/>
            <person name="Deshpande S."/>
            <person name="Nolan M."/>
            <person name="Lucas S."/>
            <person name="Tice H."/>
            <person name="Cheng J.F."/>
            <person name="Han C."/>
            <person name="Detter J.C."/>
            <person name="Woyke T."/>
            <person name="Goodwin L."/>
            <person name="Pitluck S."/>
            <person name="Held B."/>
            <person name="Brettin T."/>
            <person name="Tapia R."/>
            <person name="Ivanova N."/>
            <person name="Mikhailova N."/>
            <person name="Pati A."/>
            <person name="Liolios K."/>
            <person name="Chen A."/>
            <person name="Palaniappan K."/>
            <person name="Land M."/>
            <person name="Hauser L."/>
            <person name="Chang Y.J."/>
            <person name="Jeffries C.D."/>
            <person name="Rohde M."/>
            <person name="Goker M."/>
            <person name="Bristow J."/>
            <person name="Eisen J.A."/>
            <person name="Markowitz V."/>
            <person name="Hugenholtz P."/>
            <person name="Klenk H.P."/>
            <person name="Kyrpides N.C."/>
        </authorList>
    </citation>
    <scope>NUCLEOTIDE SEQUENCE [LARGE SCALE GENOMIC DNA]</scope>
    <source>
        <strain evidence="6">DSM 45221 / IAM 15411 / JCM 23193 / KCTC 12865</strain>
    </source>
</reference>
<evidence type="ECO:0000313" key="6">
    <source>
        <dbReference type="Proteomes" id="UP000000925"/>
    </source>
</evidence>